<gene>
    <name evidence="1" type="ORF">FHX72_000746</name>
</gene>
<keyword evidence="2" id="KW-1185">Reference proteome</keyword>
<accession>A0A7W4ULE6</accession>
<reference evidence="1 2" key="1">
    <citation type="submission" date="2020-08" db="EMBL/GenBank/DDBJ databases">
        <title>Sequencing the genomes of 1000 actinobacteria strains.</title>
        <authorList>
            <person name="Klenk H.-P."/>
        </authorList>
    </citation>
    <scope>NUCLEOTIDE SEQUENCE [LARGE SCALE GENOMIC DNA]</scope>
    <source>
        <strain evidence="1 2">DSM 20419</strain>
    </source>
</reference>
<evidence type="ECO:0000313" key="1">
    <source>
        <dbReference type="EMBL" id="MBB2956634.1"/>
    </source>
</evidence>
<name>A0A7W4ULE6_9MICO</name>
<dbReference type="Proteomes" id="UP000545286">
    <property type="component" value="Unassembled WGS sequence"/>
</dbReference>
<evidence type="ECO:0000313" key="2">
    <source>
        <dbReference type="Proteomes" id="UP000545286"/>
    </source>
</evidence>
<organism evidence="1 2">
    <name type="scientific">Pseudoclavibacter helvolus</name>
    <dbReference type="NCBI Taxonomy" id="255205"/>
    <lineage>
        <taxon>Bacteria</taxon>
        <taxon>Bacillati</taxon>
        <taxon>Actinomycetota</taxon>
        <taxon>Actinomycetes</taxon>
        <taxon>Micrococcales</taxon>
        <taxon>Microbacteriaceae</taxon>
        <taxon>Pseudoclavibacter</taxon>
    </lineage>
</organism>
<comment type="caution">
    <text evidence="1">The sequence shown here is derived from an EMBL/GenBank/DDBJ whole genome shotgun (WGS) entry which is preliminary data.</text>
</comment>
<proteinExistence type="predicted"/>
<dbReference type="Pfam" id="PF19459">
    <property type="entry name" value="DUF5996"/>
    <property type="match status" value="1"/>
</dbReference>
<dbReference type="InterPro" id="IPR046038">
    <property type="entry name" value="DUF5996"/>
</dbReference>
<sequence length="105" mass="11571">MVSTPHVNHWWNVTLHVTPRGLGAGPQVDGDAIFDIEFDFVEHKLVIRHSDGGQRVLPLVPMTVADFAARLFEQLSELGLNPRIHGAPNEVELAIPFAEDTTHAS</sequence>
<dbReference type="EMBL" id="JACHWJ010000001">
    <property type="protein sequence ID" value="MBB2956634.1"/>
    <property type="molecule type" value="Genomic_DNA"/>
</dbReference>
<protein>
    <submittedName>
        <fullName evidence="1">Uncharacterized protein</fullName>
    </submittedName>
</protein>
<dbReference type="AlphaFoldDB" id="A0A7W4ULE6"/>